<accession>A0A6C1DS29</accession>
<proteinExistence type="predicted"/>
<evidence type="ECO:0000313" key="2">
    <source>
        <dbReference type="Proteomes" id="UP000501346"/>
    </source>
</evidence>
<organism evidence="1 2">
    <name type="scientific">Saccharomyces pastorianus</name>
    <name type="common">Lager yeast</name>
    <name type="synonym">Saccharomyces cerevisiae x Saccharomyces eubayanus</name>
    <dbReference type="NCBI Taxonomy" id="27292"/>
    <lineage>
        <taxon>Eukaryota</taxon>
        <taxon>Fungi</taxon>
        <taxon>Dikarya</taxon>
        <taxon>Ascomycota</taxon>
        <taxon>Saccharomycotina</taxon>
        <taxon>Saccharomycetes</taxon>
        <taxon>Saccharomycetales</taxon>
        <taxon>Saccharomycetaceae</taxon>
        <taxon>Saccharomyces</taxon>
    </lineage>
</organism>
<dbReference type="OrthoDB" id="4066480at2759"/>
<protein>
    <submittedName>
        <fullName evidence="1">Uncharacterized protein</fullName>
    </submittedName>
</protein>
<keyword evidence="2" id="KW-1185">Reference proteome</keyword>
<evidence type="ECO:0000313" key="1">
    <source>
        <dbReference type="EMBL" id="QID79387.1"/>
    </source>
</evidence>
<dbReference type="EMBL" id="CP048987">
    <property type="protein sequence ID" value="QID79387.1"/>
    <property type="molecule type" value="Genomic_DNA"/>
</dbReference>
<sequence length="192" mass="20505">MLFAYSGCLAPQCIPDISSFKALPFRDTESRFTTDSSVISSRFSSSFTSSSSKIIIITSIFSSKMDNEHVGASLIVSLSMASLILTNVFSFSSTSYSSQPSDYIACSLSGIDDQPVAEPSGYTPVGSSSPHSSCITSGLDAIGYQSSLNEGQSTNASSRFVTKVYSHSALTHIILHLLSILQKFYLQVSTIS</sequence>
<name>A0A6C1DS29_SACPS</name>
<dbReference type="AlphaFoldDB" id="A0A6C1DS29"/>
<gene>
    <name evidence="1" type="ORF">GRS66_001649</name>
</gene>
<reference evidence="1 2" key="1">
    <citation type="journal article" date="2019" name="BMC Genomics">
        <title>Chromosome level assembly and comparative genome analysis confirm lager-brewing yeasts originated from a single hybridization.</title>
        <authorList>
            <person name="Salazar A.N."/>
            <person name="Gorter de Vries A.R."/>
            <person name="van den Broek M."/>
            <person name="Brouwers N."/>
            <person name="de la Torre Cortes P."/>
            <person name="Kuijpers N.G.A."/>
            <person name="Daran J.G."/>
            <person name="Abeel T."/>
        </authorList>
    </citation>
    <scope>NUCLEOTIDE SEQUENCE [LARGE SCALE GENOMIC DNA]</scope>
    <source>
        <strain evidence="1 2">CBS 1483</strain>
    </source>
</reference>
<dbReference type="Proteomes" id="UP000501346">
    <property type="component" value="Chromosome ScVI"/>
</dbReference>